<reference evidence="1 2" key="1">
    <citation type="submission" date="2019-11" db="EMBL/GenBank/DDBJ databases">
        <title>Whole genome sequence of Oryza granulata.</title>
        <authorList>
            <person name="Li W."/>
        </authorList>
    </citation>
    <scope>NUCLEOTIDE SEQUENCE [LARGE SCALE GENOMIC DNA]</scope>
    <source>
        <strain evidence="2">cv. Menghai</strain>
        <tissue evidence="1">Leaf</tissue>
    </source>
</reference>
<comment type="caution">
    <text evidence="1">The sequence shown here is derived from an EMBL/GenBank/DDBJ whole genome shotgun (WGS) entry which is preliminary data.</text>
</comment>
<organism evidence="1 2">
    <name type="scientific">Oryza meyeriana var. granulata</name>
    <dbReference type="NCBI Taxonomy" id="110450"/>
    <lineage>
        <taxon>Eukaryota</taxon>
        <taxon>Viridiplantae</taxon>
        <taxon>Streptophyta</taxon>
        <taxon>Embryophyta</taxon>
        <taxon>Tracheophyta</taxon>
        <taxon>Spermatophyta</taxon>
        <taxon>Magnoliopsida</taxon>
        <taxon>Liliopsida</taxon>
        <taxon>Poales</taxon>
        <taxon>Poaceae</taxon>
        <taxon>BOP clade</taxon>
        <taxon>Oryzoideae</taxon>
        <taxon>Oryzeae</taxon>
        <taxon>Oryzinae</taxon>
        <taxon>Oryza</taxon>
        <taxon>Oryza meyeriana</taxon>
    </lineage>
</organism>
<evidence type="ECO:0000313" key="2">
    <source>
        <dbReference type="Proteomes" id="UP000479710"/>
    </source>
</evidence>
<gene>
    <name evidence="1" type="ORF">E2562_034110</name>
</gene>
<evidence type="ECO:0000313" key="1">
    <source>
        <dbReference type="EMBL" id="KAF0920261.1"/>
    </source>
</evidence>
<dbReference type="AlphaFoldDB" id="A0A6G1E6H5"/>
<keyword evidence="2" id="KW-1185">Reference proteome</keyword>
<name>A0A6G1E6H5_9ORYZ</name>
<proteinExistence type="predicted"/>
<accession>A0A6G1E6H5</accession>
<protein>
    <submittedName>
        <fullName evidence="1">Uncharacterized protein</fullName>
    </submittedName>
</protein>
<sequence>MPGRTSAAPVRSSATREYWIGPMAARDRDSRLAWGTAARRFHRGSAPPDLPDAPPVAVARFAGAATPALLVVWGGAGGRQ</sequence>
<dbReference type="EMBL" id="SPHZ02000005">
    <property type="protein sequence ID" value="KAF0920261.1"/>
    <property type="molecule type" value="Genomic_DNA"/>
</dbReference>
<dbReference type="Proteomes" id="UP000479710">
    <property type="component" value="Unassembled WGS sequence"/>
</dbReference>